<dbReference type="PROSITE" id="PS00028">
    <property type="entry name" value="ZINC_FINGER_C2H2_1"/>
    <property type="match status" value="2"/>
</dbReference>
<feature type="domain" description="C2H2-type" evidence="6">
    <location>
        <begin position="57"/>
        <end position="79"/>
    </location>
</feature>
<keyword evidence="3 5" id="KW-0863">Zinc-finger</keyword>
<dbReference type="SUPFAM" id="SSF57667">
    <property type="entry name" value="beta-beta-alpha zinc fingers"/>
    <property type="match status" value="1"/>
</dbReference>
<evidence type="ECO:0000256" key="5">
    <source>
        <dbReference type="PROSITE-ProRule" id="PRU00042"/>
    </source>
</evidence>
<reference evidence="7" key="1">
    <citation type="submission" date="2020-05" db="UniProtKB">
        <authorList>
            <consortium name="EnsemblMetazoa"/>
        </authorList>
    </citation>
    <scope>IDENTIFICATION</scope>
    <source>
        <strain evidence="7">SANGQUA</strain>
    </source>
</reference>
<evidence type="ECO:0000256" key="3">
    <source>
        <dbReference type="ARBA" id="ARBA00022771"/>
    </source>
</evidence>
<dbReference type="Gene3D" id="3.30.160.60">
    <property type="entry name" value="Classic Zinc Finger"/>
    <property type="match status" value="1"/>
</dbReference>
<evidence type="ECO:0000256" key="4">
    <source>
        <dbReference type="ARBA" id="ARBA00022833"/>
    </source>
</evidence>
<accession>A0A182X1E6</accession>
<dbReference type="Proteomes" id="UP000076407">
    <property type="component" value="Unassembled WGS sequence"/>
</dbReference>
<evidence type="ECO:0000259" key="6">
    <source>
        <dbReference type="PROSITE" id="PS50157"/>
    </source>
</evidence>
<dbReference type="InterPro" id="IPR036236">
    <property type="entry name" value="Znf_C2H2_sf"/>
</dbReference>
<keyword evidence="4" id="KW-0862">Zinc</keyword>
<sequence length="194" mass="23071">MLTRHKILKHSSAKEHPLHQGAFRCDICEVTVCNKYQLDVHMQTKHRPEGLPNADEYSCSYCERSFFTKLPLNAHEKNHIKMLCKICHKLVTKHRFKTHLATHWGAYRCEVCEKKNQKFACEECPRQYDHKTQLQEHRYTHQLKTCPFCKKNIKRSCYQHVGMHMRSYKCSLCEKRFGTMKGLRSEHRFGSSDL</sequence>
<evidence type="ECO:0000256" key="2">
    <source>
        <dbReference type="ARBA" id="ARBA00022737"/>
    </source>
</evidence>
<dbReference type="Pfam" id="PF13894">
    <property type="entry name" value="zf-C2H2_4"/>
    <property type="match status" value="1"/>
</dbReference>
<evidence type="ECO:0000313" key="7">
    <source>
        <dbReference type="EnsemblMetazoa" id="AQUA003614-PA"/>
    </source>
</evidence>
<proteinExistence type="predicted"/>
<protein>
    <recommendedName>
        <fullName evidence="6">C2H2-type domain-containing protein</fullName>
    </recommendedName>
</protein>
<feature type="domain" description="C2H2-type" evidence="6">
    <location>
        <begin position="119"/>
        <end position="141"/>
    </location>
</feature>
<dbReference type="Pfam" id="PF00096">
    <property type="entry name" value="zf-C2H2"/>
    <property type="match status" value="2"/>
</dbReference>
<dbReference type="GO" id="GO:0000977">
    <property type="term" value="F:RNA polymerase II transcription regulatory region sequence-specific DNA binding"/>
    <property type="evidence" value="ECO:0007669"/>
    <property type="project" value="TreeGrafter"/>
</dbReference>
<dbReference type="STRING" id="34691.A0A182X1E6"/>
<keyword evidence="8" id="KW-1185">Reference proteome</keyword>
<dbReference type="AlphaFoldDB" id="A0A182X1E6"/>
<dbReference type="InterPro" id="IPR013087">
    <property type="entry name" value="Znf_C2H2_type"/>
</dbReference>
<dbReference type="VEuPathDB" id="VectorBase:AQUA003614"/>
<dbReference type="PROSITE" id="PS50157">
    <property type="entry name" value="ZINC_FINGER_C2H2_2"/>
    <property type="match status" value="2"/>
</dbReference>
<evidence type="ECO:0000313" key="8">
    <source>
        <dbReference type="Proteomes" id="UP000076407"/>
    </source>
</evidence>
<evidence type="ECO:0000256" key="1">
    <source>
        <dbReference type="ARBA" id="ARBA00022723"/>
    </source>
</evidence>
<dbReference type="PANTHER" id="PTHR24409:SF295">
    <property type="entry name" value="AZ2-RELATED"/>
    <property type="match status" value="1"/>
</dbReference>
<dbReference type="GO" id="GO:0005634">
    <property type="term" value="C:nucleus"/>
    <property type="evidence" value="ECO:0007669"/>
    <property type="project" value="TreeGrafter"/>
</dbReference>
<dbReference type="GO" id="GO:0000981">
    <property type="term" value="F:DNA-binding transcription factor activity, RNA polymerase II-specific"/>
    <property type="evidence" value="ECO:0007669"/>
    <property type="project" value="TreeGrafter"/>
</dbReference>
<name>A0A182X1E6_ANOQN</name>
<keyword evidence="1" id="KW-0479">Metal-binding</keyword>
<dbReference type="EnsemblMetazoa" id="AQUA003614-RA">
    <property type="protein sequence ID" value="AQUA003614-PA"/>
    <property type="gene ID" value="AQUA003614"/>
</dbReference>
<dbReference type="GO" id="GO:0008270">
    <property type="term" value="F:zinc ion binding"/>
    <property type="evidence" value="ECO:0007669"/>
    <property type="project" value="UniProtKB-KW"/>
</dbReference>
<keyword evidence="2" id="KW-0677">Repeat</keyword>
<dbReference type="SMART" id="SM00355">
    <property type="entry name" value="ZnF_C2H2"/>
    <property type="match status" value="5"/>
</dbReference>
<organism evidence="7 8">
    <name type="scientific">Anopheles quadriannulatus</name>
    <name type="common">Mosquito</name>
    <dbReference type="NCBI Taxonomy" id="34691"/>
    <lineage>
        <taxon>Eukaryota</taxon>
        <taxon>Metazoa</taxon>
        <taxon>Ecdysozoa</taxon>
        <taxon>Arthropoda</taxon>
        <taxon>Hexapoda</taxon>
        <taxon>Insecta</taxon>
        <taxon>Pterygota</taxon>
        <taxon>Neoptera</taxon>
        <taxon>Endopterygota</taxon>
        <taxon>Diptera</taxon>
        <taxon>Nematocera</taxon>
        <taxon>Culicoidea</taxon>
        <taxon>Culicidae</taxon>
        <taxon>Anophelinae</taxon>
        <taxon>Anopheles</taxon>
    </lineage>
</organism>
<dbReference type="PANTHER" id="PTHR24409">
    <property type="entry name" value="ZINC FINGER PROTEIN 142"/>
    <property type="match status" value="1"/>
</dbReference>